<dbReference type="GO" id="GO:0005829">
    <property type="term" value="C:cytosol"/>
    <property type="evidence" value="ECO:0007669"/>
    <property type="project" value="TreeGrafter"/>
</dbReference>
<evidence type="ECO:0000256" key="7">
    <source>
        <dbReference type="ARBA" id="ARBA00023308"/>
    </source>
</evidence>
<evidence type="ECO:0000259" key="9">
    <source>
        <dbReference type="Pfam" id="PF02782"/>
    </source>
</evidence>
<evidence type="ECO:0000256" key="5">
    <source>
        <dbReference type="ARBA" id="ARBA00022840"/>
    </source>
</evidence>
<dbReference type="Pfam" id="PF02782">
    <property type="entry name" value="FGGY_C"/>
    <property type="match status" value="1"/>
</dbReference>
<dbReference type="InterPro" id="IPR043129">
    <property type="entry name" value="ATPase_NBD"/>
</dbReference>
<dbReference type="SUPFAM" id="SSF53067">
    <property type="entry name" value="Actin-like ATPase domain"/>
    <property type="match status" value="2"/>
</dbReference>
<evidence type="ECO:0000256" key="3">
    <source>
        <dbReference type="ARBA" id="ARBA00022741"/>
    </source>
</evidence>
<organism evidence="10 11">
    <name type="scientific">Streptococcus sanguinis SK330</name>
    <dbReference type="NCBI Taxonomy" id="888813"/>
    <lineage>
        <taxon>Bacteria</taxon>
        <taxon>Bacillati</taxon>
        <taxon>Bacillota</taxon>
        <taxon>Bacilli</taxon>
        <taxon>Lactobacillales</taxon>
        <taxon>Streptococcaceae</taxon>
        <taxon>Streptococcus</taxon>
    </lineage>
</organism>
<evidence type="ECO:0000313" key="10">
    <source>
        <dbReference type="EMBL" id="EGF13895.1"/>
    </source>
</evidence>
<accession>F2C955</accession>
<evidence type="ECO:0000256" key="2">
    <source>
        <dbReference type="ARBA" id="ARBA00022679"/>
    </source>
</evidence>
<dbReference type="GO" id="GO:0008993">
    <property type="term" value="F:rhamnulokinase activity"/>
    <property type="evidence" value="ECO:0007669"/>
    <property type="project" value="UniProtKB-EC"/>
</dbReference>
<protein>
    <submittedName>
        <fullName evidence="10">Rhamnulokinase</fullName>
        <ecNumber evidence="10">2.7.1.5</ecNumber>
    </submittedName>
</protein>
<feature type="domain" description="Carbohydrate kinase FGGY C-terminal" evidence="9">
    <location>
        <begin position="270"/>
        <end position="459"/>
    </location>
</feature>
<dbReference type="EC" id="2.7.1.5" evidence="10"/>
<evidence type="ECO:0000313" key="11">
    <source>
        <dbReference type="Proteomes" id="UP000005955"/>
    </source>
</evidence>
<keyword evidence="4 10" id="KW-0418">Kinase</keyword>
<gene>
    <name evidence="10" type="primary">rhaB</name>
    <name evidence="10" type="ORF">HMPREF9386_1738</name>
</gene>
<dbReference type="PATRIC" id="fig|888813.3.peg.1707"/>
<comment type="caution">
    <text evidence="10">The sequence shown here is derived from an EMBL/GenBank/DDBJ whole genome shotgun (WGS) entry which is preliminary data.</text>
</comment>
<keyword evidence="6" id="KW-1015">Disulfide bond</keyword>
<dbReference type="GO" id="GO:0019301">
    <property type="term" value="P:rhamnose catabolic process"/>
    <property type="evidence" value="ECO:0007669"/>
    <property type="project" value="InterPro"/>
</dbReference>
<dbReference type="Pfam" id="PF00370">
    <property type="entry name" value="FGGY_N"/>
    <property type="match status" value="1"/>
</dbReference>
<dbReference type="GO" id="GO:0006071">
    <property type="term" value="P:glycerol metabolic process"/>
    <property type="evidence" value="ECO:0007669"/>
    <property type="project" value="TreeGrafter"/>
</dbReference>
<keyword evidence="2 10" id="KW-0808">Transferase</keyword>
<dbReference type="Proteomes" id="UP000005955">
    <property type="component" value="Unassembled WGS sequence"/>
</dbReference>
<dbReference type="InterPro" id="IPR018484">
    <property type="entry name" value="FGGY_N"/>
</dbReference>
<dbReference type="PANTHER" id="PTHR10196:SF93">
    <property type="entry name" value="L-RHAMNULOKINASE"/>
    <property type="match status" value="1"/>
</dbReference>
<proteinExistence type="inferred from homology"/>
<keyword evidence="5" id="KW-0067">ATP-binding</keyword>
<dbReference type="CDD" id="cd07771">
    <property type="entry name" value="ASKHA_NBD_FGGY_RhaB-like"/>
    <property type="match status" value="1"/>
</dbReference>
<dbReference type="Gene3D" id="3.30.420.40">
    <property type="match status" value="2"/>
</dbReference>
<dbReference type="PANTHER" id="PTHR10196">
    <property type="entry name" value="SUGAR KINASE"/>
    <property type="match status" value="1"/>
</dbReference>
<dbReference type="GO" id="GO:0004370">
    <property type="term" value="F:glycerol kinase activity"/>
    <property type="evidence" value="ECO:0007669"/>
    <property type="project" value="TreeGrafter"/>
</dbReference>
<evidence type="ECO:0000256" key="1">
    <source>
        <dbReference type="ARBA" id="ARBA00009156"/>
    </source>
</evidence>
<dbReference type="AlphaFoldDB" id="F2C955"/>
<dbReference type="GO" id="GO:0005524">
    <property type="term" value="F:ATP binding"/>
    <property type="evidence" value="ECO:0007669"/>
    <property type="project" value="UniProtKB-KW"/>
</dbReference>
<evidence type="ECO:0000256" key="6">
    <source>
        <dbReference type="ARBA" id="ARBA00023157"/>
    </source>
</evidence>
<comment type="similarity">
    <text evidence="1">Belongs to the FGGY kinase family.</text>
</comment>
<evidence type="ECO:0000259" key="8">
    <source>
        <dbReference type="Pfam" id="PF00370"/>
    </source>
</evidence>
<name>F2C955_STRSA</name>
<feature type="domain" description="Carbohydrate kinase FGGY N-terminal" evidence="8">
    <location>
        <begin position="19"/>
        <end position="258"/>
    </location>
</feature>
<dbReference type="InterPro" id="IPR013449">
    <property type="entry name" value="Rhamnulokinase"/>
</dbReference>
<keyword evidence="3" id="KW-0547">Nucleotide-binding</keyword>
<reference evidence="10 11" key="1">
    <citation type="submission" date="2011-02" db="EMBL/GenBank/DDBJ databases">
        <authorList>
            <person name="Muzny D."/>
            <person name="Qin X."/>
            <person name="Deng J."/>
            <person name="Jiang H."/>
            <person name="Liu Y."/>
            <person name="Qu J."/>
            <person name="Song X.-Z."/>
            <person name="Zhang L."/>
            <person name="Thornton R."/>
            <person name="Coyle M."/>
            <person name="Francisco L."/>
            <person name="Jackson L."/>
            <person name="Javaid M."/>
            <person name="Korchina V."/>
            <person name="Kovar C."/>
            <person name="Mata R."/>
            <person name="Mathew T."/>
            <person name="Ngo R."/>
            <person name="Nguyen L."/>
            <person name="Nguyen N."/>
            <person name="Okwuonu G."/>
            <person name="Ongeri F."/>
            <person name="Pham C."/>
            <person name="Simmons D."/>
            <person name="Wilczek-Boney K."/>
            <person name="Hale W."/>
            <person name="Jakkamsetti A."/>
            <person name="Pham P."/>
            <person name="Ruth R."/>
            <person name="San Lucas F."/>
            <person name="Warren J."/>
            <person name="Zhang J."/>
            <person name="Zhao Z."/>
            <person name="Zhou C."/>
            <person name="Zhu D."/>
            <person name="Lee S."/>
            <person name="Bess C."/>
            <person name="Blankenburg K."/>
            <person name="Forbes L."/>
            <person name="Fu Q."/>
            <person name="Gubbala S."/>
            <person name="Hirani K."/>
            <person name="Jayaseelan J.C."/>
            <person name="Lara F."/>
            <person name="Munidasa M."/>
            <person name="Palculict T."/>
            <person name="Patil S."/>
            <person name="Pu L.-L."/>
            <person name="Saada N."/>
            <person name="Tang L."/>
            <person name="Weissenberger G."/>
            <person name="Zhu Y."/>
            <person name="Hemphill L."/>
            <person name="Shang Y."/>
            <person name="Youmans B."/>
            <person name="Ayvaz T."/>
            <person name="Ross M."/>
            <person name="Santibanez J."/>
            <person name="Aqrawi P."/>
            <person name="Gross S."/>
            <person name="Joshi V."/>
            <person name="Fowler G."/>
            <person name="Nazareth L."/>
            <person name="Reid J."/>
            <person name="Worley K."/>
            <person name="Petrosino J."/>
            <person name="Highlander S."/>
            <person name="Gibbs R."/>
        </authorList>
    </citation>
    <scope>NUCLEOTIDE SEQUENCE [LARGE SCALE GENOMIC DNA]</scope>
    <source>
        <strain evidence="10 11">SK330</strain>
    </source>
</reference>
<evidence type="ECO:0000256" key="4">
    <source>
        <dbReference type="ARBA" id="ARBA00022777"/>
    </source>
</evidence>
<sequence length="506" mass="56481">MFVKIGVLEEMRMTLMKLLAIDLGASSGRVMQAIYNGHSIQLSEVHRFKNEPMNVNDGLYWNILHLFGEIKIGIKKASADGIPIRSISVDTWGVDYAYLDQNGDLLYQPHCYRDNRMGQYEETFYKKISKEALFEETGVQPACINTVLQIFADLQEKPHLARVAERVLFMPDLINYLLSGVLSSEYTIASSSGLLNINSQTWSDSVFETLEIPKKWFGEVIQGGRVLRSLSPRITQELKIEPFDVIAGAGHDTAAAVLAIPYASEQPTAFISCGTWSLVGLESPNPVTSQEALAANLTNEGCFDGRYRILKNTTGLWIIQELQRDWRLQGEDISFDEMVTLARNVTNNRSWINPNDAIFAAPGDMEAKVKERCHMTNQPVPQSKGEVVRVVLESLAFAYRQTVEQIESLTGQKIKQIHMVGGGIQNELLCQLTADVSQKPVLTRPIEASALGNILAQLLTLGEIKDRQTAQKLIKDSEKTKQYQPQEGSDLAQSYQEFQASMKVGS</sequence>
<dbReference type="EMBL" id="AFBD01000006">
    <property type="protein sequence ID" value="EGF13895.1"/>
    <property type="molecule type" value="Genomic_DNA"/>
</dbReference>
<dbReference type="InterPro" id="IPR018485">
    <property type="entry name" value="FGGY_C"/>
</dbReference>
<keyword evidence="7" id="KW-0684">Rhamnose metabolism</keyword>
<dbReference type="HOGENOM" id="CLU_039395_0_1_9"/>